<gene>
    <name evidence="1" type="ORF">FGIG_07981</name>
</gene>
<proteinExistence type="predicted"/>
<protein>
    <submittedName>
        <fullName evidence="1">Uncharacterized protein</fullName>
    </submittedName>
</protein>
<sequence length="700" mass="81405">MPWRSPTIEKLLRLSLSETEYQSIIFWTDCLYKNVDKGTSFRHLVVGNEYLYTIDHAHWKLEKECQINQIVHMRIAGDVAEFLRCNITRTYNHMVLVYNANYSVRDKQIFEEQNLKTRNCKSGDKKTNLALSYEESDYSDICVMKRLDFYLKDRNLIVFRILHETIQTYREQHSGFKFILKQLLDFPGSCSNLELSVAEGNPQKVEDRSISPRKSVILAFLAQDDDLIQLMPFFKPTVGCARLPSGSQIDSSTTCESSIKPDEMENWVLQWVNTSRRILIELHSFETCDQKPPLHLFGLMHNQLMDLKKRIQATDGLETGNGVVYLSTMTLILRELSNFLNDPETNKYEFWMEPEWLEPLAKKRAAELELMLIMLDTIRLFVEQFSPTQSKIPSSESAVPLSNWYWKTKWENFITQVIPILLQPPRILFLPCCSYLQSDRLCGMNMTVCERCLRTELSSVMIATGQWKKQTNPGGDALCLCSLFCQVISDIHTEVACILFEILAIAGSVFGPQSHSEPMHSWISTLFDESRDWLKCYDPLMLNRLSSHACAKLHLICIIQSESPLSCPVSLIRSHLEDIVRTLFLIDWLTYIRPQLHEKYRLHGFIELLTWFRPHRVFSLFQWLRTQNLNVVEVRLSKCVIVALVSRIQARITGRSKASWAEVDKYTELHADDSEETRLHNRWSGTNSSCLEQRKRTRHS</sequence>
<dbReference type="AlphaFoldDB" id="A0A504Z1A5"/>
<dbReference type="OrthoDB" id="6249167at2759"/>
<evidence type="ECO:0000313" key="2">
    <source>
        <dbReference type="Proteomes" id="UP000316759"/>
    </source>
</evidence>
<comment type="caution">
    <text evidence="1">The sequence shown here is derived from an EMBL/GenBank/DDBJ whole genome shotgun (WGS) entry which is preliminary data.</text>
</comment>
<dbReference type="EMBL" id="SUNJ01001769">
    <property type="protein sequence ID" value="TPP66485.1"/>
    <property type="molecule type" value="Genomic_DNA"/>
</dbReference>
<name>A0A504Z1A5_FASGI</name>
<keyword evidence="2" id="KW-1185">Reference proteome</keyword>
<dbReference type="InterPro" id="IPR027878">
    <property type="entry name" value="DUF4551"/>
</dbReference>
<reference evidence="1 2" key="1">
    <citation type="submission" date="2019-04" db="EMBL/GenBank/DDBJ databases">
        <title>Annotation for the trematode Fasciola gigantica.</title>
        <authorList>
            <person name="Choi Y.-J."/>
        </authorList>
    </citation>
    <scope>NUCLEOTIDE SEQUENCE [LARGE SCALE GENOMIC DNA]</scope>
    <source>
        <strain evidence="1">Uganda_cow_1</strain>
    </source>
</reference>
<accession>A0A504Z1A5</accession>
<dbReference type="Pfam" id="PF15087">
    <property type="entry name" value="DUF4551"/>
    <property type="match status" value="1"/>
</dbReference>
<organism evidence="1 2">
    <name type="scientific">Fasciola gigantica</name>
    <name type="common">Giant liver fluke</name>
    <dbReference type="NCBI Taxonomy" id="46835"/>
    <lineage>
        <taxon>Eukaryota</taxon>
        <taxon>Metazoa</taxon>
        <taxon>Spiralia</taxon>
        <taxon>Lophotrochozoa</taxon>
        <taxon>Platyhelminthes</taxon>
        <taxon>Trematoda</taxon>
        <taxon>Digenea</taxon>
        <taxon>Plagiorchiida</taxon>
        <taxon>Echinostomata</taxon>
        <taxon>Echinostomatoidea</taxon>
        <taxon>Fasciolidae</taxon>
        <taxon>Fasciola</taxon>
    </lineage>
</organism>
<evidence type="ECO:0000313" key="1">
    <source>
        <dbReference type="EMBL" id="TPP66485.1"/>
    </source>
</evidence>
<dbReference type="Proteomes" id="UP000316759">
    <property type="component" value="Unassembled WGS sequence"/>
</dbReference>